<dbReference type="InterPro" id="IPR000276">
    <property type="entry name" value="GPCR_Rhodpsn"/>
</dbReference>
<dbReference type="InterPro" id="IPR017452">
    <property type="entry name" value="GPCR_Rhodpsn_7TM"/>
</dbReference>
<comment type="subcellular location">
    <subcellularLocation>
        <location evidence="1">Cell membrane</location>
        <topology evidence="1">Multi-pass membrane protein</topology>
    </subcellularLocation>
</comment>
<feature type="transmembrane region" description="Helical" evidence="10">
    <location>
        <begin position="59"/>
        <end position="78"/>
    </location>
</feature>
<dbReference type="Gene3D" id="1.20.1070.10">
    <property type="entry name" value="Rhodopsin 7-helix transmembrane proteins"/>
    <property type="match status" value="1"/>
</dbReference>
<proteinExistence type="predicted"/>
<dbReference type="KEGG" id="aplc:110977075"/>
<dbReference type="GO" id="GO:0071880">
    <property type="term" value="P:adenylate cyclase-activating adrenergic receptor signaling pathway"/>
    <property type="evidence" value="ECO:0007669"/>
    <property type="project" value="TreeGrafter"/>
</dbReference>
<dbReference type="PROSITE" id="PS50262">
    <property type="entry name" value="G_PROTEIN_RECEP_F1_2"/>
    <property type="match status" value="1"/>
</dbReference>
<dbReference type="Proteomes" id="UP000694845">
    <property type="component" value="Unplaced"/>
</dbReference>
<dbReference type="SUPFAM" id="SSF81321">
    <property type="entry name" value="Family A G protein-coupled receptor-like"/>
    <property type="match status" value="1"/>
</dbReference>
<feature type="transmembrane region" description="Helical" evidence="10">
    <location>
        <begin position="322"/>
        <end position="348"/>
    </location>
</feature>
<accession>A0A8B7Y082</accession>
<dbReference type="GO" id="GO:0043410">
    <property type="term" value="P:positive regulation of MAPK cascade"/>
    <property type="evidence" value="ECO:0007669"/>
    <property type="project" value="TreeGrafter"/>
</dbReference>
<keyword evidence="12" id="KW-1185">Reference proteome</keyword>
<evidence type="ECO:0000256" key="6">
    <source>
        <dbReference type="ARBA" id="ARBA00023136"/>
    </source>
</evidence>
<keyword evidence="6 10" id="KW-0472">Membrane</keyword>
<dbReference type="PANTHER" id="PTHR24248">
    <property type="entry name" value="ADRENERGIC RECEPTOR-RELATED G-PROTEIN COUPLED RECEPTOR"/>
    <property type="match status" value="1"/>
</dbReference>
<dbReference type="GO" id="GO:0004930">
    <property type="term" value="F:G protein-coupled receptor activity"/>
    <property type="evidence" value="ECO:0007669"/>
    <property type="project" value="UniProtKB-KW"/>
</dbReference>
<keyword evidence="3 10" id="KW-0812">Transmembrane</keyword>
<keyword evidence="8" id="KW-0807">Transducer</keyword>
<dbReference type="SMART" id="SM01381">
    <property type="entry name" value="7TM_GPCR_Srsx"/>
    <property type="match status" value="1"/>
</dbReference>
<feature type="transmembrane region" description="Helical" evidence="10">
    <location>
        <begin position="139"/>
        <end position="161"/>
    </location>
</feature>
<sequence length="400" mass="43636">MDASSFVNVTAPRATDGAVGKSVWYNLSVAALSVLGSVGNGLCCYALLRYKFLRSVPNFLVTSLAASDLVLCLLVMPLTVYDGLRQGGWTLGSVLCRLWPFFISIGAVSCRLSLCLISLDRCLSVAAPVRYLRYRKPRVVVAGILCMWLAVVGVSLPLLVSDLAYRGDRCSPSGAIFARNGVLNGCLFVGPTFILLVVNVCTARITWKLNRPRRIGPAPGQARTPSRREARADNLESNQFHPDQRGCSIRGSTARGPAGVATDAALANIPGPSLSQEHRRNPTGVGAASAMAYAGREQSSSVQRGNWQQIVNVMAMRRRKSFAVIGVVVGSYIVCWTPSFCVALYYAMHPEIRQALVNPWPLVACRWLGFFNSTINPIIYASMKKDYKRAIKMLLRCRRA</sequence>
<feature type="domain" description="G-protein coupled receptors family 1 profile" evidence="11">
    <location>
        <begin position="39"/>
        <end position="380"/>
    </location>
</feature>
<keyword evidence="5" id="KW-0297">G-protein coupled receptor</keyword>
<dbReference type="RefSeq" id="XP_022086569.1">
    <property type="nucleotide sequence ID" value="XM_022230877.1"/>
</dbReference>
<keyword evidence="2" id="KW-1003">Cell membrane</keyword>
<evidence type="ECO:0000313" key="13">
    <source>
        <dbReference type="RefSeq" id="XP_022086569.1"/>
    </source>
</evidence>
<organism evidence="12 13">
    <name type="scientific">Acanthaster planci</name>
    <name type="common">Crown-of-thorns starfish</name>
    <dbReference type="NCBI Taxonomy" id="133434"/>
    <lineage>
        <taxon>Eukaryota</taxon>
        <taxon>Metazoa</taxon>
        <taxon>Echinodermata</taxon>
        <taxon>Eleutherozoa</taxon>
        <taxon>Asterozoa</taxon>
        <taxon>Asteroidea</taxon>
        <taxon>Valvatacea</taxon>
        <taxon>Valvatida</taxon>
        <taxon>Acanthasteridae</taxon>
        <taxon>Acanthaster</taxon>
    </lineage>
</organism>
<evidence type="ECO:0000256" key="5">
    <source>
        <dbReference type="ARBA" id="ARBA00023040"/>
    </source>
</evidence>
<evidence type="ECO:0000256" key="7">
    <source>
        <dbReference type="ARBA" id="ARBA00023170"/>
    </source>
</evidence>
<feature type="transmembrane region" description="Helical" evidence="10">
    <location>
        <begin position="23"/>
        <end position="47"/>
    </location>
</feature>
<gene>
    <name evidence="13" type="primary">LOC110977075</name>
</gene>
<protein>
    <submittedName>
        <fullName evidence="13">D(4) dopamine receptor-like</fullName>
    </submittedName>
</protein>
<evidence type="ECO:0000256" key="9">
    <source>
        <dbReference type="SAM" id="MobiDB-lite"/>
    </source>
</evidence>
<evidence type="ECO:0000256" key="2">
    <source>
        <dbReference type="ARBA" id="ARBA00022475"/>
    </source>
</evidence>
<evidence type="ECO:0000256" key="8">
    <source>
        <dbReference type="ARBA" id="ARBA00023224"/>
    </source>
</evidence>
<keyword evidence="7" id="KW-0675">Receptor</keyword>
<reference evidence="13" key="1">
    <citation type="submission" date="2025-08" db="UniProtKB">
        <authorList>
            <consortium name="RefSeq"/>
        </authorList>
    </citation>
    <scope>IDENTIFICATION</scope>
</reference>
<dbReference type="GO" id="GO:0005886">
    <property type="term" value="C:plasma membrane"/>
    <property type="evidence" value="ECO:0007669"/>
    <property type="project" value="UniProtKB-SubCell"/>
</dbReference>
<evidence type="ECO:0000256" key="10">
    <source>
        <dbReference type="SAM" id="Phobius"/>
    </source>
</evidence>
<keyword evidence="4 10" id="KW-1133">Transmembrane helix</keyword>
<feature type="region of interest" description="Disordered" evidence="9">
    <location>
        <begin position="214"/>
        <end position="247"/>
    </location>
</feature>
<evidence type="ECO:0000259" key="11">
    <source>
        <dbReference type="PROSITE" id="PS50262"/>
    </source>
</evidence>
<evidence type="ECO:0000256" key="3">
    <source>
        <dbReference type="ARBA" id="ARBA00022692"/>
    </source>
</evidence>
<dbReference type="GeneID" id="110977075"/>
<dbReference type="AlphaFoldDB" id="A0A8B7Y082"/>
<dbReference type="PANTHER" id="PTHR24248:SF163">
    <property type="entry name" value="HISTAMINE H2 RECEPTOR-LIKE"/>
    <property type="match status" value="1"/>
</dbReference>
<feature type="transmembrane region" description="Helical" evidence="10">
    <location>
        <begin position="360"/>
        <end position="383"/>
    </location>
</feature>
<name>A0A8B7Y082_ACAPL</name>
<evidence type="ECO:0000313" key="12">
    <source>
        <dbReference type="Proteomes" id="UP000694845"/>
    </source>
</evidence>
<dbReference type="Pfam" id="PF00001">
    <property type="entry name" value="7tm_1"/>
    <property type="match status" value="1"/>
</dbReference>
<dbReference type="PRINTS" id="PR00237">
    <property type="entry name" value="GPCRRHODOPSN"/>
</dbReference>
<dbReference type="OMA" id="GSYIVCW"/>
<feature type="transmembrane region" description="Helical" evidence="10">
    <location>
        <begin position="98"/>
        <end position="119"/>
    </location>
</feature>
<dbReference type="OrthoDB" id="9046662at2759"/>
<feature type="transmembrane region" description="Helical" evidence="10">
    <location>
        <begin position="181"/>
        <end position="205"/>
    </location>
</feature>
<evidence type="ECO:0000256" key="1">
    <source>
        <dbReference type="ARBA" id="ARBA00004651"/>
    </source>
</evidence>
<evidence type="ECO:0000256" key="4">
    <source>
        <dbReference type="ARBA" id="ARBA00022989"/>
    </source>
</evidence>